<name>A0A0X3AQ81_9FLAO</name>
<keyword evidence="3 5" id="KW-1133">Transmembrane helix</keyword>
<keyword evidence="4 5" id="KW-0472">Membrane</keyword>
<gene>
    <name evidence="7" type="ORF">Ga0061079_10831</name>
</gene>
<evidence type="ECO:0000256" key="1">
    <source>
        <dbReference type="ARBA" id="ARBA00004127"/>
    </source>
</evidence>
<evidence type="ECO:0000313" key="8">
    <source>
        <dbReference type="Proteomes" id="UP000182761"/>
    </source>
</evidence>
<dbReference type="RefSeq" id="WP_055425722.1">
    <property type="nucleotide sequence ID" value="NZ_FCOR01000008.1"/>
</dbReference>
<dbReference type="OrthoDB" id="9800034at2"/>
<evidence type="ECO:0000256" key="5">
    <source>
        <dbReference type="SAM" id="Phobius"/>
    </source>
</evidence>
<dbReference type="STRING" id="1586267.GCA_001418685_01392"/>
<comment type="subcellular location">
    <subcellularLocation>
        <location evidence="1">Endomembrane system</location>
        <topology evidence="1">Multi-pass membrane protein</topology>
    </subcellularLocation>
</comment>
<evidence type="ECO:0000256" key="4">
    <source>
        <dbReference type="ARBA" id="ARBA00023136"/>
    </source>
</evidence>
<feature type="domain" description="DUF1232" evidence="6">
    <location>
        <begin position="45"/>
        <end position="77"/>
    </location>
</feature>
<dbReference type="GO" id="GO:0012505">
    <property type="term" value="C:endomembrane system"/>
    <property type="evidence" value="ECO:0007669"/>
    <property type="project" value="UniProtKB-SubCell"/>
</dbReference>
<evidence type="ECO:0000259" key="6">
    <source>
        <dbReference type="Pfam" id="PF06803"/>
    </source>
</evidence>
<dbReference type="Proteomes" id="UP000182761">
    <property type="component" value="Unassembled WGS sequence"/>
</dbReference>
<sequence length="103" mass="11847">MKAKHLLGIVSKNKSFISKIPVLFRMLMASLKGQYKPGIKNLFIFTFLIVYILSPLDLIPDFLVGIGFLDDLTIAFFAISKLMKEVDKFLEWEKQNHNTIVIE</sequence>
<evidence type="ECO:0000256" key="2">
    <source>
        <dbReference type="ARBA" id="ARBA00022692"/>
    </source>
</evidence>
<dbReference type="InterPro" id="IPR010652">
    <property type="entry name" value="DUF1232"/>
</dbReference>
<evidence type="ECO:0000256" key="3">
    <source>
        <dbReference type="ARBA" id="ARBA00022989"/>
    </source>
</evidence>
<dbReference type="AlphaFoldDB" id="A0A0X3AQ81"/>
<reference evidence="7 8" key="1">
    <citation type="submission" date="2016-01" db="EMBL/GenBank/DDBJ databases">
        <authorList>
            <person name="McClelland M."/>
            <person name="Jain A."/>
            <person name="Saraogi P."/>
            <person name="Mendelson R."/>
            <person name="Westerman R."/>
            <person name="SanMiguel P."/>
            <person name="Csonka L."/>
        </authorList>
    </citation>
    <scope>NUCLEOTIDE SEQUENCE [LARGE SCALE GENOMIC DNA]</scope>
    <source>
        <strain evidence="7 8">R-53146</strain>
    </source>
</reference>
<dbReference type="Pfam" id="PF06803">
    <property type="entry name" value="DUF1232"/>
    <property type="match status" value="1"/>
</dbReference>
<proteinExistence type="predicted"/>
<protein>
    <submittedName>
        <fullName evidence="7">Uncharacterized membrane protein YkvA, DUF1232 family</fullName>
    </submittedName>
</protein>
<evidence type="ECO:0000313" key="7">
    <source>
        <dbReference type="EMBL" id="CVK16531.1"/>
    </source>
</evidence>
<accession>A0A0X3AQ81</accession>
<keyword evidence="2 5" id="KW-0812">Transmembrane</keyword>
<organism evidence="7 8">
    <name type="scientific">Apibacter mensalis</name>
    <dbReference type="NCBI Taxonomy" id="1586267"/>
    <lineage>
        <taxon>Bacteria</taxon>
        <taxon>Pseudomonadati</taxon>
        <taxon>Bacteroidota</taxon>
        <taxon>Flavobacteriia</taxon>
        <taxon>Flavobacteriales</taxon>
        <taxon>Weeksellaceae</taxon>
        <taxon>Apibacter</taxon>
    </lineage>
</organism>
<feature type="transmembrane region" description="Helical" evidence="5">
    <location>
        <begin position="38"/>
        <end position="56"/>
    </location>
</feature>
<keyword evidence="8" id="KW-1185">Reference proteome</keyword>
<dbReference type="EMBL" id="FCOR01000008">
    <property type="protein sequence ID" value="CVK16531.1"/>
    <property type="molecule type" value="Genomic_DNA"/>
</dbReference>